<sequence length="116" mass="12683">MAMYKAYKLRAGLDGRCAAGPIIMIGRREPVDGTKIDPERVGRAAGAVPTANQYFVAVRRAGGPGRLYNSDCGELRREELNLRPAINGPRTAGAARAARADQLKFYSRYDIPVQFN</sequence>
<dbReference type="Proteomes" id="UP000299102">
    <property type="component" value="Unassembled WGS sequence"/>
</dbReference>
<evidence type="ECO:0000313" key="2">
    <source>
        <dbReference type="Proteomes" id="UP000299102"/>
    </source>
</evidence>
<evidence type="ECO:0000313" key="1">
    <source>
        <dbReference type="EMBL" id="GBP18188.1"/>
    </source>
</evidence>
<accession>A0A4C1TW88</accession>
<comment type="caution">
    <text evidence="1">The sequence shown here is derived from an EMBL/GenBank/DDBJ whole genome shotgun (WGS) entry which is preliminary data.</text>
</comment>
<keyword evidence="2" id="KW-1185">Reference proteome</keyword>
<protein>
    <submittedName>
        <fullName evidence="1">Uncharacterized protein</fullName>
    </submittedName>
</protein>
<gene>
    <name evidence="1" type="ORF">EVAR_9030_1</name>
</gene>
<dbReference type="AlphaFoldDB" id="A0A4C1TW88"/>
<reference evidence="1 2" key="1">
    <citation type="journal article" date="2019" name="Commun. Biol.">
        <title>The bagworm genome reveals a unique fibroin gene that provides high tensile strength.</title>
        <authorList>
            <person name="Kono N."/>
            <person name="Nakamura H."/>
            <person name="Ohtoshi R."/>
            <person name="Tomita M."/>
            <person name="Numata K."/>
            <person name="Arakawa K."/>
        </authorList>
    </citation>
    <scope>NUCLEOTIDE SEQUENCE [LARGE SCALE GENOMIC DNA]</scope>
</reference>
<organism evidence="1 2">
    <name type="scientific">Eumeta variegata</name>
    <name type="common">Bagworm moth</name>
    <name type="synonym">Eumeta japonica</name>
    <dbReference type="NCBI Taxonomy" id="151549"/>
    <lineage>
        <taxon>Eukaryota</taxon>
        <taxon>Metazoa</taxon>
        <taxon>Ecdysozoa</taxon>
        <taxon>Arthropoda</taxon>
        <taxon>Hexapoda</taxon>
        <taxon>Insecta</taxon>
        <taxon>Pterygota</taxon>
        <taxon>Neoptera</taxon>
        <taxon>Endopterygota</taxon>
        <taxon>Lepidoptera</taxon>
        <taxon>Glossata</taxon>
        <taxon>Ditrysia</taxon>
        <taxon>Tineoidea</taxon>
        <taxon>Psychidae</taxon>
        <taxon>Oiketicinae</taxon>
        <taxon>Eumeta</taxon>
    </lineage>
</organism>
<dbReference type="EMBL" id="BGZK01000094">
    <property type="protein sequence ID" value="GBP18188.1"/>
    <property type="molecule type" value="Genomic_DNA"/>
</dbReference>
<proteinExistence type="predicted"/>
<name>A0A4C1TW88_EUMVA</name>